<protein>
    <submittedName>
        <fullName evidence="6">Amino acid ABC transporter substrate-binding protein</fullName>
    </submittedName>
</protein>
<evidence type="ECO:0000256" key="4">
    <source>
        <dbReference type="SAM" id="SignalP"/>
    </source>
</evidence>
<dbReference type="PANTHER" id="PTHR30483:SF6">
    <property type="entry name" value="PERIPLASMIC BINDING PROTEIN OF ABC TRANSPORTER FOR NATURAL AMINO ACIDS"/>
    <property type="match status" value="1"/>
</dbReference>
<dbReference type="InterPro" id="IPR028082">
    <property type="entry name" value="Peripla_BP_I"/>
</dbReference>
<gene>
    <name evidence="6" type="ORF">ACFOGJ_14055</name>
</gene>
<comment type="similarity">
    <text evidence="1">Belongs to the leucine-binding protein family.</text>
</comment>
<dbReference type="SUPFAM" id="SSF53822">
    <property type="entry name" value="Periplasmic binding protein-like I"/>
    <property type="match status" value="1"/>
</dbReference>
<dbReference type="CDD" id="cd06338">
    <property type="entry name" value="PBP1_ABC_ligand_binding-like"/>
    <property type="match status" value="1"/>
</dbReference>
<dbReference type="EMBL" id="JBHRTR010000028">
    <property type="protein sequence ID" value="MFC3228362.1"/>
    <property type="molecule type" value="Genomic_DNA"/>
</dbReference>
<keyword evidence="2 4" id="KW-0732">Signal</keyword>
<comment type="caution">
    <text evidence="6">The sequence shown here is derived from an EMBL/GenBank/DDBJ whole genome shotgun (WGS) entry which is preliminary data.</text>
</comment>
<proteinExistence type="inferred from homology"/>
<feature type="chain" id="PRO_5046398385" evidence="4">
    <location>
        <begin position="34"/>
        <end position="407"/>
    </location>
</feature>
<keyword evidence="7" id="KW-1185">Reference proteome</keyword>
<dbReference type="InterPro" id="IPR028081">
    <property type="entry name" value="Leu-bd"/>
</dbReference>
<dbReference type="InterPro" id="IPR051010">
    <property type="entry name" value="BCAA_transport"/>
</dbReference>
<accession>A0ABV7L247</accession>
<keyword evidence="3" id="KW-0813">Transport</keyword>
<reference evidence="7" key="1">
    <citation type="journal article" date="2019" name="Int. J. Syst. Evol. Microbiol.">
        <title>The Global Catalogue of Microorganisms (GCM) 10K type strain sequencing project: providing services to taxonomists for standard genome sequencing and annotation.</title>
        <authorList>
            <consortium name="The Broad Institute Genomics Platform"/>
            <consortium name="The Broad Institute Genome Sequencing Center for Infectious Disease"/>
            <person name="Wu L."/>
            <person name="Ma J."/>
        </authorList>
    </citation>
    <scope>NUCLEOTIDE SEQUENCE [LARGE SCALE GENOMIC DNA]</scope>
    <source>
        <strain evidence="7">KCTC 42964</strain>
    </source>
</reference>
<dbReference type="RefSeq" id="WP_379901401.1">
    <property type="nucleotide sequence ID" value="NZ_JBHRTR010000028.1"/>
</dbReference>
<evidence type="ECO:0000259" key="5">
    <source>
        <dbReference type="Pfam" id="PF13458"/>
    </source>
</evidence>
<dbReference type="InterPro" id="IPR006311">
    <property type="entry name" value="TAT_signal"/>
</dbReference>
<feature type="signal peptide" evidence="4">
    <location>
        <begin position="1"/>
        <end position="33"/>
    </location>
</feature>
<evidence type="ECO:0000313" key="6">
    <source>
        <dbReference type="EMBL" id="MFC3228362.1"/>
    </source>
</evidence>
<keyword evidence="3" id="KW-0029">Amino-acid transport</keyword>
<dbReference type="Gene3D" id="3.40.50.2300">
    <property type="match status" value="2"/>
</dbReference>
<sequence length="407" mass="42756">MGRQIDRRGLMAAAAIAAGALAMAGLGSAPVLAADSIKIGATAAKTGPLAGGTAVTHWPNIQLWVHDVNAKGGIQVGDTKMPVELVEYDDRTSNEEAVKNVQRLATVDEVDFIIPPYGTGINLAVAPLLARHGYPQIAVTAVTDKGDEFAARWPNTFWTLGTSTAFASSVADVLSQMRDAGTIGSKVALVNVADAFGIELANAGRAALEAAKFDIVYDSSYPLGTQDLAPVINGAKAAEPDAFVAFSYPPDTFALTEQARISDFAPKAFYVGVATAFPAYAGKFGAAAEGVLGAGGVNAGTDAMKAYRARHKEVTGQEADYWASPVMYASLQILEQAIERAGTLDRAKVIEQLKNGSFDTVMGTMTFDGNVNRKFWTVGQWRDGVFHGVASTGMEGEMAPVAKEGWE</sequence>
<evidence type="ECO:0000313" key="7">
    <source>
        <dbReference type="Proteomes" id="UP001595528"/>
    </source>
</evidence>
<evidence type="ECO:0000256" key="1">
    <source>
        <dbReference type="ARBA" id="ARBA00010062"/>
    </source>
</evidence>
<feature type="domain" description="Leucine-binding protein" evidence="5">
    <location>
        <begin position="36"/>
        <end position="373"/>
    </location>
</feature>
<evidence type="ECO:0000256" key="3">
    <source>
        <dbReference type="ARBA" id="ARBA00022970"/>
    </source>
</evidence>
<evidence type="ECO:0000256" key="2">
    <source>
        <dbReference type="ARBA" id="ARBA00022729"/>
    </source>
</evidence>
<dbReference type="Pfam" id="PF13458">
    <property type="entry name" value="Peripla_BP_6"/>
    <property type="match status" value="1"/>
</dbReference>
<dbReference type="Proteomes" id="UP001595528">
    <property type="component" value="Unassembled WGS sequence"/>
</dbReference>
<dbReference type="PROSITE" id="PS51318">
    <property type="entry name" value="TAT"/>
    <property type="match status" value="1"/>
</dbReference>
<organism evidence="6 7">
    <name type="scientific">Marinibaculum pumilum</name>
    <dbReference type="NCBI Taxonomy" id="1766165"/>
    <lineage>
        <taxon>Bacteria</taxon>
        <taxon>Pseudomonadati</taxon>
        <taxon>Pseudomonadota</taxon>
        <taxon>Alphaproteobacteria</taxon>
        <taxon>Rhodospirillales</taxon>
        <taxon>Rhodospirillaceae</taxon>
        <taxon>Marinibaculum</taxon>
    </lineage>
</organism>
<name>A0ABV7L247_9PROT</name>
<dbReference type="PANTHER" id="PTHR30483">
    <property type="entry name" value="LEUCINE-SPECIFIC-BINDING PROTEIN"/>
    <property type="match status" value="1"/>
</dbReference>